<dbReference type="Proteomes" id="UP000284842">
    <property type="component" value="Unassembled WGS sequence"/>
</dbReference>
<dbReference type="InParanoid" id="A0A409YY48"/>
<evidence type="ECO:0000313" key="2">
    <source>
        <dbReference type="Proteomes" id="UP000284842"/>
    </source>
</evidence>
<accession>A0A409YY48</accession>
<protein>
    <submittedName>
        <fullName evidence="1">Uncharacterized protein</fullName>
    </submittedName>
</protein>
<name>A0A409YY48_9AGAR</name>
<dbReference type="AlphaFoldDB" id="A0A409YY48"/>
<sequence length="216" mass="23139">MTPDTTVAVIDNTASAQAGAQRQLAVNIEDTSKTCAPSEWSLTDSNSPPTTTTLTIMIPKPTSISHSIITNAQFVQNNHGVHVASTDPGNRDSVAKRNLQLKSEKDMLCDDDVDVDGTNTNTNTNTTSTNTIKTDAGSDPHLITTNPSAPALISAHNTHLIIQNSSFTQHNTSTTHIHDPGGLTKNLDRKPDKIGGFGHDLVDQKPDKINIWARVS</sequence>
<gene>
    <name evidence="1" type="ORF">CVT24_002530</name>
</gene>
<reference evidence="1 2" key="1">
    <citation type="journal article" date="2018" name="Evol. Lett.">
        <title>Horizontal gene cluster transfer increased hallucinogenic mushroom diversity.</title>
        <authorList>
            <person name="Reynolds H.T."/>
            <person name="Vijayakumar V."/>
            <person name="Gluck-Thaler E."/>
            <person name="Korotkin H.B."/>
            <person name="Matheny P.B."/>
            <person name="Slot J.C."/>
        </authorList>
    </citation>
    <scope>NUCLEOTIDE SEQUENCE [LARGE SCALE GENOMIC DNA]</scope>
    <source>
        <strain evidence="1 2">2629</strain>
    </source>
</reference>
<dbReference type="EMBL" id="NHTK01000236">
    <property type="protein sequence ID" value="PPR07954.1"/>
    <property type="molecule type" value="Genomic_DNA"/>
</dbReference>
<organism evidence="1 2">
    <name type="scientific">Panaeolus cyanescens</name>
    <dbReference type="NCBI Taxonomy" id="181874"/>
    <lineage>
        <taxon>Eukaryota</taxon>
        <taxon>Fungi</taxon>
        <taxon>Dikarya</taxon>
        <taxon>Basidiomycota</taxon>
        <taxon>Agaricomycotina</taxon>
        <taxon>Agaricomycetes</taxon>
        <taxon>Agaricomycetidae</taxon>
        <taxon>Agaricales</taxon>
        <taxon>Agaricineae</taxon>
        <taxon>Galeropsidaceae</taxon>
        <taxon>Panaeolus</taxon>
    </lineage>
</organism>
<comment type="caution">
    <text evidence="1">The sequence shown here is derived from an EMBL/GenBank/DDBJ whole genome shotgun (WGS) entry which is preliminary data.</text>
</comment>
<keyword evidence="2" id="KW-1185">Reference proteome</keyword>
<evidence type="ECO:0000313" key="1">
    <source>
        <dbReference type="EMBL" id="PPR07954.1"/>
    </source>
</evidence>
<proteinExistence type="predicted"/>